<keyword evidence="2" id="KW-0813">Transport</keyword>
<keyword evidence="3" id="KW-1003">Cell membrane</keyword>
<dbReference type="Proteomes" id="UP000072741">
    <property type="component" value="Unassembled WGS sequence"/>
</dbReference>
<comment type="caution">
    <text evidence="10">The sequence shown here is derived from an EMBL/GenBank/DDBJ whole genome shotgun (WGS) entry which is preliminary data.</text>
</comment>
<reference evidence="10 11" key="1">
    <citation type="journal article" date="2016" name="Front. Microbiol.">
        <title>Genomic Resource of Rice Seed Associated Bacteria.</title>
        <authorList>
            <person name="Midha S."/>
            <person name="Bansal K."/>
            <person name="Sharma S."/>
            <person name="Kumar N."/>
            <person name="Patil P.P."/>
            <person name="Chaudhry V."/>
            <person name="Patil P.B."/>
        </authorList>
    </citation>
    <scope>NUCLEOTIDE SEQUENCE [LARGE SCALE GENOMIC DNA]</scope>
    <source>
        <strain evidence="10 11">NS331</strain>
    </source>
</reference>
<dbReference type="GO" id="GO:0015031">
    <property type="term" value="P:protein transport"/>
    <property type="evidence" value="ECO:0007669"/>
    <property type="project" value="UniProtKB-KW"/>
</dbReference>
<evidence type="ECO:0000256" key="6">
    <source>
        <dbReference type="ARBA" id="ARBA00022927"/>
    </source>
</evidence>
<evidence type="ECO:0000256" key="8">
    <source>
        <dbReference type="ARBA" id="ARBA00023136"/>
    </source>
</evidence>
<organism evidence="10 11">
    <name type="scientific">Pseudacidovorax intermedius</name>
    <dbReference type="NCBI Taxonomy" id="433924"/>
    <lineage>
        <taxon>Bacteria</taxon>
        <taxon>Pseudomonadati</taxon>
        <taxon>Pseudomonadota</taxon>
        <taxon>Betaproteobacteria</taxon>
        <taxon>Burkholderiales</taxon>
        <taxon>Comamonadaceae</taxon>
        <taxon>Pseudacidovorax</taxon>
    </lineage>
</organism>
<dbReference type="InterPro" id="IPR024961">
    <property type="entry name" value="T2SS_GspC_N"/>
</dbReference>
<comment type="subcellular location">
    <subcellularLocation>
        <location evidence="1">Cell inner membrane</location>
    </subcellularLocation>
</comment>
<evidence type="ECO:0000259" key="9">
    <source>
        <dbReference type="Pfam" id="PF11356"/>
    </source>
</evidence>
<name>A0A147GS63_9BURK</name>
<accession>A0A147GS63</accession>
<proteinExistence type="predicted"/>
<evidence type="ECO:0000256" key="3">
    <source>
        <dbReference type="ARBA" id="ARBA00022475"/>
    </source>
</evidence>
<dbReference type="OrthoDB" id="9154044at2"/>
<evidence type="ECO:0000256" key="4">
    <source>
        <dbReference type="ARBA" id="ARBA00022519"/>
    </source>
</evidence>
<keyword evidence="6" id="KW-0653">Protein transport</keyword>
<keyword evidence="8" id="KW-0472">Membrane</keyword>
<feature type="domain" description="Type II secretion system protein GspC N-terminal" evidence="9">
    <location>
        <begin position="52"/>
        <end position="129"/>
    </location>
</feature>
<evidence type="ECO:0000256" key="7">
    <source>
        <dbReference type="ARBA" id="ARBA00022989"/>
    </source>
</evidence>
<evidence type="ECO:0000313" key="11">
    <source>
        <dbReference type="Proteomes" id="UP000072741"/>
    </source>
</evidence>
<evidence type="ECO:0000256" key="1">
    <source>
        <dbReference type="ARBA" id="ARBA00004533"/>
    </source>
</evidence>
<keyword evidence="4" id="KW-0997">Cell inner membrane</keyword>
<evidence type="ECO:0000256" key="2">
    <source>
        <dbReference type="ARBA" id="ARBA00022448"/>
    </source>
</evidence>
<dbReference type="RefSeq" id="WP_058642578.1">
    <property type="nucleotide sequence ID" value="NZ_LDSL01000084.1"/>
</dbReference>
<dbReference type="AlphaFoldDB" id="A0A147GS63"/>
<gene>
    <name evidence="10" type="ORF">NS331_13915</name>
</gene>
<dbReference type="PATRIC" id="fig|433924.3.peg.4858"/>
<evidence type="ECO:0000256" key="5">
    <source>
        <dbReference type="ARBA" id="ARBA00022692"/>
    </source>
</evidence>
<protein>
    <recommendedName>
        <fullName evidence="9">Type II secretion system protein GspC N-terminal domain-containing protein</fullName>
    </recommendedName>
</protein>
<dbReference type="Pfam" id="PF11356">
    <property type="entry name" value="T2SSC"/>
    <property type="match status" value="1"/>
</dbReference>
<dbReference type="EMBL" id="LDSL01000084">
    <property type="protein sequence ID" value="KTT20390.1"/>
    <property type="molecule type" value="Genomic_DNA"/>
</dbReference>
<keyword evidence="11" id="KW-1185">Reference proteome</keyword>
<keyword evidence="7" id="KW-1133">Transmembrane helix</keyword>
<keyword evidence="5" id="KW-0812">Transmembrane</keyword>
<sequence length="160" mass="15589">MTTALPVSSRWPVAAATALLWAAAAASAVYWGLRLSSAEGGGLPPPVASPALSVQTAEVARVFGALPSTPGPAAAPDAATRFQLLGVAANQSGGGAALLAVDGKPPRSYRVGAAFEGGLTLQSIDAAGVHIGPAAGGTGFALRVPLRPLAVNGPPRAPAP</sequence>
<evidence type="ECO:0000313" key="10">
    <source>
        <dbReference type="EMBL" id="KTT20390.1"/>
    </source>
</evidence>
<dbReference type="GO" id="GO:0005886">
    <property type="term" value="C:plasma membrane"/>
    <property type="evidence" value="ECO:0007669"/>
    <property type="project" value="UniProtKB-SubCell"/>
</dbReference>